<evidence type="ECO:0000313" key="2">
    <source>
        <dbReference type="EMBL" id="SDL06389.1"/>
    </source>
</evidence>
<protein>
    <submittedName>
        <fullName evidence="2">Putative peptidoglycan binding domain-containing protein</fullName>
    </submittedName>
</protein>
<dbReference type="InterPro" id="IPR005490">
    <property type="entry name" value="LD_TPept_cat_dom"/>
</dbReference>
<gene>
    <name evidence="2" type="ORF">SAMN05660472_02547</name>
</gene>
<dbReference type="CDD" id="cd16913">
    <property type="entry name" value="YkuD_like"/>
    <property type="match status" value="1"/>
</dbReference>
<dbReference type="Proteomes" id="UP000198718">
    <property type="component" value="Unassembled WGS sequence"/>
</dbReference>
<dbReference type="GO" id="GO:0016740">
    <property type="term" value="F:transferase activity"/>
    <property type="evidence" value="ECO:0007669"/>
    <property type="project" value="InterPro"/>
</dbReference>
<dbReference type="SUPFAM" id="SSF47090">
    <property type="entry name" value="PGBD-like"/>
    <property type="match status" value="1"/>
</dbReference>
<name>A0A1G9H0J3_9FIRM</name>
<dbReference type="Gene3D" id="1.10.101.10">
    <property type="entry name" value="PGBD-like superfamily/PGBD"/>
    <property type="match status" value="1"/>
</dbReference>
<organism evidence="2 3">
    <name type="scientific">Natronincola ferrireducens</name>
    <dbReference type="NCBI Taxonomy" id="393762"/>
    <lineage>
        <taxon>Bacteria</taxon>
        <taxon>Bacillati</taxon>
        <taxon>Bacillota</taxon>
        <taxon>Clostridia</taxon>
        <taxon>Peptostreptococcales</taxon>
        <taxon>Natronincolaceae</taxon>
        <taxon>Natronincola</taxon>
    </lineage>
</organism>
<evidence type="ECO:0000259" key="1">
    <source>
        <dbReference type="Pfam" id="PF01471"/>
    </source>
</evidence>
<dbReference type="STRING" id="393762.SAMN05660472_02547"/>
<feature type="domain" description="Peptidoglycan binding-like" evidence="1">
    <location>
        <begin position="42"/>
        <end position="86"/>
    </location>
</feature>
<dbReference type="InterPro" id="IPR002477">
    <property type="entry name" value="Peptidoglycan-bd-like"/>
</dbReference>
<dbReference type="Pfam" id="PF01471">
    <property type="entry name" value="PG_binding_1"/>
    <property type="match status" value="1"/>
</dbReference>
<reference evidence="2 3" key="1">
    <citation type="submission" date="2016-10" db="EMBL/GenBank/DDBJ databases">
        <authorList>
            <person name="de Groot N.N."/>
        </authorList>
    </citation>
    <scope>NUCLEOTIDE SEQUENCE [LARGE SCALE GENOMIC DNA]</scope>
    <source>
        <strain evidence="2 3">DSM 18346</strain>
    </source>
</reference>
<keyword evidence="3" id="KW-1185">Reference proteome</keyword>
<dbReference type="AlphaFoldDB" id="A0A1G9H0J3"/>
<dbReference type="InterPro" id="IPR036365">
    <property type="entry name" value="PGBD-like_sf"/>
</dbReference>
<dbReference type="EMBL" id="FNFP01000007">
    <property type="protein sequence ID" value="SDL06389.1"/>
    <property type="molecule type" value="Genomic_DNA"/>
</dbReference>
<sequence>MNNRDVEDLYKYVKEGTPVAIVNGLHGPFGYGLKPIKPGDFGADVMEIQRRLRARGYYNFDYLDGKYGPMMEQAVYNFQKDHDIPKNPQIEWETYEALGVILME</sequence>
<dbReference type="InterPro" id="IPR036366">
    <property type="entry name" value="PGBDSf"/>
</dbReference>
<accession>A0A1G9H0J3</accession>
<evidence type="ECO:0000313" key="3">
    <source>
        <dbReference type="Proteomes" id="UP000198718"/>
    </source>
</evidence>
<proteinExistence type="predicted"/>